<dbReference type="OrthoDB" id="10017160at2759"/>
<name>A0A4Y2LHM0_ARAVE</name>
<evidence type="ECO:0000313" key="1">
    <source>
        <dbReference type="EMBL" id="GBN14112.1"/>
    </source>
</evidence>
<dbReference type="AlphaFoldDB" id="A0A4Y2LHM0"/>
<comment type="caution">
    <text evidence="1">The sequence shown here is derived from an EMBL/GenBank/DDBJ whole genome shotgun (WGS) entry which is preliminary data.</text>
</comment>
<keyword evidence="2" id="KW-1185">Reference proteome</keyword>
<evidence type="ECO:0000313" key="2">
    <source>
        <dbReference type="Proteomes" id="UP000499080"/>
    </source>
</evidence>
<dbReference type="Proteomes" id="UP000499080">
    <property type="component" value="Unassembled WGS sequence"/>
</dbReference>
<gene>
    <name evidence="1" type="ORF">AVEN_209189_1</name>
</gene>
<accession>A0A4Y2LHM0</accession>
<reference evidence="1 2" key="1">
    <citation type="journal article" date="2019" name="Sci. Rep.">
        <title>Orb-weaving spider Araneus ventricosus genome elucidates the spidroin gene catalogue.</title>
        <authorList>
            <person name="Kono N."/>
            <person name="Nakamura H."/>
            <person name="Ohtoshi R."/>
            <person name="Moran D.A.P."/>
            <person name="Shinohara A."/>
            <person name="Yoshida Y."/>
            <person name="Fujiwara M."/>
            <person name="Mori M."/>
            <person name="Tomita M."/>
            <person name="Arakawa K."/>
        </authorList>
    </citation>
    <scope>NUCLEOTIDE SEQUENCE [LARGE SCALE GENOMIC DNA]</scope>
</reference>
<protein>
    <submittedName>
        <fullName evidence="1">Uncharacterized protein</fullName>
    </submittedName>
</protein>
<sequence length="140" mass="15565">MTTARAKEKEIQCTMPQNVGLPSPGISKLLQCHLNCSGLKEFSDQELDLHLLMLFKCENQSHCRGIIIENASTADDTVRSGHPSVTTDDMVASVEAKILENRRSTISTLPNNFPEVLRSVLYKIVSEKLNFKKTVLPLVP</sequence>
<proteinExistence type="predicted"/>
<organism evidence="1 2">
    <name type="scientific">Araneus ventricosus</name>
    <name type="common">Orbweaver spider</name>
    <name type="synonym">Epeira ventricosa</name>
    <dbReference type="NCBI Taxonomy" id="182803"/>
    <lineage>
        <taxon>Eukaryota</taxon>
        <taxon>Metazoa</taxon>
        <taxon>Ecdysozoa</taxon>
        <taxon>Arthropoda</taxon>
        <taxon>Chelicerata</taxon>
        <taxon>Arachnida</taxon>
        <taxon>Araneae</taxon>
        <taxon>Araneomorphae</taxon>
        <taxon>Entelegynae</taxon>
        <taxon>Araneoidea</taxon>
        <taxon>Araneidae</taxon>
        <taxon>Araneus</taxon>
    </lineage>
</organism>
<dbReference type="EMBL" id="BGPR01005866">
    <property type="protein sequence ID" value="GBN14112.1"/>
    <property type="molecule type" value="Genomic_DNA"/>
</dbReference>